<evidence type="ECO:0000256" key="4">
    <source>
        <dbReference type="ARBA" id="ARBA00035204"/>
    </source>
</evidence>
<comment type="caution">
    <text evidence="7">The sequence shown here is derived from an EMBL/GenBank/DDBJ whole genome shotgun (WGS) entry which is preliminary data.</text>
</comment>
<comment type="similarity">
    <text evidence="1 5">Belongs to the universal ribosomal protein uL29 family.</text>
</comment>
<evidence type="ECO:0000313" key="7">
    <source>
        <dbReference type="EMBL" id="TSC97359.1"/>
    </source>
</evidence>
<organism evidence="7 8">
    <name type="scientific">Candidatus Berkelbacteria bacterium Licking1014_2</name>
    <dbReference type="NCBI Taxonomy" id="2017146"/>
    <lineage>
        <taxon>Bacteria</taxon>
        <taxon>Candidatus Berkelbacteria</taxon>
    </lineage>
</organism>
<sequence>MSQKLTAKEQLEKEIENQRQELVMTRFDLSFNRLKDVSKIKKIKTKIARLLTKLNESS</sequence>
<dbReference type="AlphaFoldDB" id="A0A554LXM3"/>
<dbReference type="SUPFAM" id="SSF46561">
    <property type="entry name" value="Ribosomal protein L29 (L29p)"/>
    <property type="match status" value="1"/>
</dbReference>
<evidence type="ECO:0000256" key="2">
    <source>
        <dbReference type="ARBA" id="ARBA00022980"/>
    </source>
</evidence>
<dbReference type="HAMAP" id="MF_00374">
    <property type="entry name" value="Ribosomal_uL29"/>
    <property type="match status" value="1"/>
</dbReference>
<name>A0A554LXM3_9BACT</name>
<gene>
    <name evidence="5" type="primary">rpmC</name>
    <name evidence="7" type="ORF">CEN88_67</name>
</gene>
<proteinExistence type="inferred from homology"/>
<dbReference type="InterPro" id="IPR001854">
    <property type="entry name" value="Ribosomal_uL29"/>
</dbReference>
<dbReference type="GO" id="GO:0005840">
    <property type="term" value="C:ribosome"/>
    <property type="evidence" value="ECO:0007669"/>
    <property type="project" value="UniProtKB-KW"/>
</dbReference>
<keyword evidence="3 5" id="KW-0687">Ribonucleoprotein</keyword>
<dbReference type="Proteomes" id="UP000318711">
    <property type="component" value="Unassembled WGS sequence"/>
</dbReference>
<dbReference type="Pfam" id="PF00831">
    <property type="entry name" value="Ribosomal_L29"/>
    <property type="match status" value="1"/>
</dbReference>
<dbReference type="GO" id="GO:1990904">
    <property type="term" value="C:ribonucleoprotein complex"/>
    <property type="evidence" value="ECO:0007669"/>
    <property type="project" value="UniProtKB-KW"/>
</dbReference>
<dbReference type="Gene3D" id="1.10.287.310">
    <property type="match status" value="1"/>
</dbReference>
<evidence type="ECO:0000256" key="3">
    <source>
        <dbReference type="ARBA" id="ARBA00023274"/>
    </source>
</evidence>
<evidence type="ECO:0000256" key="6">
    <source>
        <dbReference type="SAM" id="Coils"/>
    </source>
</evidence>
<feature type="coiled-coil region" evidence="6">
    <location>
        <begin position="1"/>
        <end position="28"/>
    </location>
</feature>
<protein>
    <recommendedName>
        <fullName evidence="4 5">Large ribosomal subunit protein uL29</fullName>
    </recommendedName>
</protein>
<dbReference type="GO" id="GO:0003735">
    <property type="term" value="F:structural constituent of ribosome"/>
    <property type="evidence" value="ECO:0007669"/>
    <property type="project" value="InterPro"/>
</dbReference>
<keyword evidence="2 5" id="KW-0689">Ribosomal protein</keyword>
<dbReference type="EMBL" id="VMGL01000005">
    <property type="protein sequence ID" value="TSC97359.1"/>
    <property type="molecule type" value="Genomic_DNA"/>
</dbReference>
<evidence type="ECO:0000256" key="5">
    <source>
        <dbReference type="HAMAP-Rule" id="MF_00374"/>
    </source>
</evidence>
<evidence type="ECO:0000313" key="8">
    <source>
        <dbReference type="Proteomes" id="UP000318711"/>
    </source>
</evidence>
<dbReference type="InterPro" id="IPR036049">
    <property type="entry name" value="Ribosomal_uL29_sf"/>
</dbReference>
<evidence type="ECO:0000256" key="1">
    <source>
        <dbReference type="ARBA" id="ARBA00009254"/>
    </source>
</evidence>
<accession>A0A554LXM3</accession>
<dbReference type="NCBIfam" id="TIGR00012">
    <property type="entry name" value="L29"/>
    <property type="match status" value="1"/>
</dbReference>
<dbReference type="GO" id="GO:0006412">
    <property type="term" value="P:translation"/>
    <property type="evidence" value="ECO:0007669"/>
    <property type="project" value="UniProtKB-UniRule"/>
</dbReference>
<reference evidence="7 8" key="1">
    <citation type="submission" date="2017-07" db="EMBL/GenBank/DDBJ databases">
        <title>Mechanisms for carbon and nitrogen cycling indicate functional differentiation within the Candidate Phyla Radiation.</title>
        <authorList>
            <person name="Danczak R.E."/>
            <person name="Johnston M.D."/>
            <person name="Kenah C."/>
            <person name="Slattery M."/>
            <person name="Wrighton K.C."/>
            <person name="Wilkins M.J."/>
        </authorList>
    </citation>
    <scope>NUCLEOTIDE SEQUENCE [LARGE SCALE GENOMIC DNA]</scope>
    <source>
        <strain evidence="7">Licking1014_2</strain>
    </source>
</reference>
<keyword evidence="6" id="KW-0175">Coiled coil</keyword>